<feature type="domain" description="Putative restriction endonuclease" evidence="1">
    <location>
        <begin position="16"/>
        <end position="135"/>
    </location>
</feature>
<dbReference type="PANTHER" id="PTHR34107">
    <property type="entry name" value="SLL0198 PROTEIN-RELATED"/>
    <property type="match status" value="1"/>
</dbReference>
<dbReference type="Proteomes" id="UP000245539">
    <property type="component" value="Unassembled WGS sequence"/>
</dbReference>
<evidence type="ECO:0000313" key="2">
    <source>
        <dbReference type="EMBL" id="PWQ92114.1"/>
    </source>
</evidence>
<dbReference type="GO" id="GO:0004519">
    <property type="term" value="F:endonuclease activity"/>
    <property type="evidence" value="ECO:0007669"/>
    <property type="project" value="UniProtKB-KW"/>
</dbReference>
<dbReference type="Pfam" id="PF05685">
    <property type="entry name" value="Uma2"/>
    <property type="match status" value="1"/>
</dbReference>
<organism evidence="2 3">
    <name type="scientific">Leucothrix pacifica</name>
    <dbReference type="NCBI Taxonomy" id="1247513"/>
    <lineage>
        <taxon>Bacteria</taxon>
        <taxon>Pseudomonadati</taxon>
        <taxon>Pseudomonadota</taxon>
        <taxon>Gammaproteobacteria</taxon>
        <taxon>Thiotrichales</taxon>
        <taxon>Thiotrichaceae</taxon>
        <taxon>Leucothrix</taxon>
    </lineage>
</organism>
<reference evidence="2 3" key="1">
    <citation type="submission" date="2018-05" db="EMBL/GenBank/DDBJ databases">
        <title>Leucothrix arctica sp. nov., isolated from Arctic seawater.</title>
        <authorList>
            <person name="Choi A."/>
            <person name="Baek K."/>
        </authorList>
    </citation>
    <scope>NUCLEOTIDE SEQUENCE [LARGE SCALE GENOMIC DNA]</scope>
    <source>
        <strain evidence="2 3">JCM 18388</strain>
    </source>
</reference>
<evidence type="ECO:0000259" key="1">
    <source>
        <dbReference type="Pfam" id="PF05685"/>
    </source>
</evidence>
<dbReference type="AlphaFoldDB" id="A0A317C0C7"/>
<dbReference type="EMBL" id="QGKM01000119">
    <property type="protein sequence ID" value="PWQ92114.1"/>
    <property type="molecule type" value="Genomic_DNA"/>
</dbReference>
<dbReference type="PANTHER" id="PTHR34107:SF4">
    <property type="entry name" value="SLL1222 PROTEIN"/>
    <property type="match status" value="1"/>
</dbReference>
<dbReference type="InterPro" id="IPR008538">
    <property type="entry name" value="Uma2"/>
</dbReference>
<dbReference type="Gene3D" id="3.90.1570.10">
    <property type="entry name" value="tt1808, chain A"/>
    <property type="match status" value="1"/>
</dbReference>
<dbReference type="OrthoDB" id="5568181at2"/>
<sequence length="155" mass="17195">MLWSEVLADESLKNLPYKIELNERGHIVMSPASNRHGFLQSELVWLLRSQLNSGRVITECSVDTPKGVKVADVAWCSDAFVDEHGESTPYATAPEICVEILSPSNSVKEMQDKVLLYLAKGAKEVWIVSDSGKTVIYKAQGEVEKSSFVERVNPV</sequence>
<evidence type="ECO:0000313" key="3">
    <source>
        <dbReference type="Proteomes" id="UP000245539"/>
    </source>
</evidence>
<keyword evidence="3" id="KW-1185">Reference proteome</keyword>
<dbReference type="InterPro" id="IPR012296">
    <property type="entry name" value="Nuclease_put_TT1808"/>
</dbReference>
<dbReference type="InterPro" id="IPR011335">
    <property type="entry name" value="Restrct_endonuc-II-like"/>
</dbReference>
<name>A0A317C0C7_9GAMM</name>
<dbReference type="SUPFAM" id="SSF52980">
    <property type="entry name" value="Restriction endonuclease-like"/>
    <property type="match status" value="1"/>
</dbReference>
<comment type="caution">
    <text evidence="2">The sequence shown here is derived from an EMBL/GenBank/DDBJ whole genome shotgun (WGS) entry which is preliminary data.</text>
</comment>
<proteinExistence type="predicted"/>
<gene>
    <name evidence="2" type="ORF">DKW60_22830</name>
</gene>
<accession>A0A317C0C7</accession>
<protein>
    <submittedName>
        <fullName evidence="2">Uma2 family endonuclease</fullName>
    </submittedName>
</protein>
<dbReference type="RefSeq" id="WP_109839961.1">
    <property type="nucleotide sequence ID" value="NZ_QGKM01000119.1"/>
</dbReference>
<keyword evidence="2" id="KW-0255">Endonuclease</keyword>
<keyword evidence="2" id="KW-0378">Hydrolase</keyword>
<keyword evidence="2" id="KW-0540">Nuclease</keyword>
<dbReference type="CDD" id="cd06260">
    <property type="entry name" value="DUF820-like"/>
    <property type="match status" value="1"/>
</dbReference>